<feature type="domain" description="MATH" evidence="3">
    <location>
        <begin position="16"/>
        <end position="140"/>
    </location>
</feature>
<name>A0A9Q0C9S9_9POAL</name>
<dbReference type="PANTHER" id="PTHR26379">
    <property type="entry name" value="BTB/POZ AND MATH DOMAIN-CONTAINING PROTEIN 1"/>
    <property type="match status" value="1"/>
</dbReference>
<feature type="domain" description="BTB" evidence="2">
    <location>
        <begin position="177"/>
        <end position="244"/>
    </location>
</feature>
<dbReference type="InterPro" id="IPR045005">
    <property type="entry name" value="BPM1-6"/>
</dbReference>
<evidence type="ECO:0000313" key="4">
    <source>
        <dbReference type="EMBL" id="KAJ1689704.1"/>
    </source>
</evidence>
<dbReference type="SUPFAM" id="SSF54695">
    <property type="entry name" value="POZ domain"/>
    <property type="match status" value="1"/>
</dbReference>
<dbReference type="Proteomes" id="UP001151287">
    <property type="component" value="Unassembled WGS sequence"/>
</dbReference>
<organism evidence="4 5">
    <name type="scientific">Rhynchospora breviuscula</name>
    <dbReference type="NCBI Taxonomy" id="2022672"/>
    <lineage>
        <taxon>Eukaryota</taxon>
        <taxon>Viridiplantae</taxon>
        <taxon>Streptophyta</taxon>
        <taxon>Embryophyta</taxon>
        <taxon>Tracheophyta</taxon>
        <taxon>Spermatophyta</taxon>
        <taxon>Magnoliopsida</taxon>
        <taxon>Liliopsida</taxon>
        <taxon>Poales</taxon>
        <taxon>Cyperaceae</taxon>
        <taxon>Cyperoideae</taxon>
        <taxon>Rhynchosporeae</taxon>
        <taxon>Rhynchospora</taxon>
    </lineage>
</organism>
<dbReference type="InterPro" id="IPR000210">
    <property type="entry name" value="BTB/POZ_dom"/>
</dbReference>
<dbReference type="PROSITE" id="PS50097">
    <property type="entry name" value="BTB"/>
    <property type="match status" value="1"/>
</dbReference>
<dbReference type="SMART" id="SM00225">
    <property type="entry name" value="BTB"/>
    <property type="match status" value="1"/>
</dbReference>
<dbReference type="CDD" id="cd00121">
    <property type="entry name" value="MATH"/>
    <property type="match status" value="1"/>
</dbReference>
<proteinExistence type="predicted"/>
<gene>
    <name evidence="4" type="ORF">LUZ63_013859</name>
</gene>
<dbReference type="InterPro" id="IPR008974">
    <property type="entry name" value="TRAF-like"/>
</dbReference>
<keyword evidence="5" id="KW-1185">Reference proteome</keyword>
<evidence type="ECO:0000259" key="2">
    <source>
        <dbReference type="PROSITE" id="PS50097"/>
    </source>
</evidence>
<protein>
    <submittedName>
        <fullName evidence="4">Uncharacterized protein</fullName>
    </submittedName>
</protein>
<dbReference type="InterPro" id="IPR002083">
    <property type="entry name" value="MATH/TRAF_dom"/>
</dbReference>
<evidence type="ECO:0000259" key="3">
    <source>
        <dbReference type="PROSITE" id="PS50144"/>
    </source>
</evidence>
<dbReference type="EMBL" id="JAMQYH010000004">
    <property type="protein sequence ID" value="KAJ1689704.1"/>
    <property type="molecule type" value="Genomic_DNA"/>
</dbReference>
<reference evidence="4" key="1">
    <citation type="journal article" date="2022" name="Cell">
        <title>Repeat-based holocentromeres influence genome architecture and karyotype evolution.</title>
        <authorList>
            <person name="Hofstatter P.G."/>
            <person name="Thangavel G."/>
            <person name="Lux T."/>
            <person name="Neumann P."/>
            <person name="Vondrak T."/>
            <person name="Novak P."/>
            <person name="Zhang M."/>
            <person name="Costa L."/>
            <person name="Castellani M."/>
            <person name="Scott A."/>
            <person name="Toegelov H."/>
            <person name="Fuchs J."/>
            <person name="Mata-Sucre Y."/>
            <person name="Dias Y."/>
            <person name="Vanzela A.L.L."/>
            <person name="Huettel B."/>
            <person name="Almeida C.C.S."/>
            <person name="Simkova H."/>
            <person name="Souza G."/>
            <person name="Pedrosa-Harand A."/>
            <person name="Macas J."/>
            <person name="Mayer K.F.X."/>
            <person name="Houben A."/>
            <person name="Marques A."/>
        </authorList>
    </citation>
    <scope>NUCLEOTIDE SEQUENCE</scope>
    <source>
        <strain evidence="4">RhyBre1mFocal</strain>
    </source>
</reference>
<accession>A0A9Q0C9S9</accession>
<comment type="pathway">
    <text evidence="1">Protein modification; protein ubiquitination.</text>
</comment>
<dbReference type="Pfam" id="PF00651">
    <property type="entry name" value="BTB"/>
    <property type="match status" value="1"/>
</dbReference>
<evidence type="ECO:0000256" key="1">
    <source>
        <dbReference type="ARBA" id="ARBA00004906"/>
    </source>
</evidence>
<dbReference type="GO" id="GO:0016567">
    <property type="term" value="P:protein ubiquitination"/>
    <property type="evidence" value="ECO:0007669"/>
    <property type="project" value="InterPro"/>
</dbReference>
<dbReference type="InterPro" id="IPR011333">
    <property type="entry name" value="SKP1/BTB/POZ_sf"/>
</dbReference>
<dbReference type="Gene3D" id="3.30.710.10">
    <property type="entry name" value="Potassium Channel Kv1.1, Chain A"/>
    <property type="match status" value="1"/>
</dbReference>
<dbReference type="SUPFAM" id="SSF49599">
    <property type="entry name" value="TRAF domain-like"/>
    <property type="match status" value="1"/>
</dbReference>
<dbReference type="SMART" id="SM00061">
    <property type="entry name" value="MATH"/>
    <property type="match status" value="1"/>
</dbReference>
<dbReference type="OrthoDB" id="6359816at2759"/>
<comment type="caution">
    <text evidence="4">The sequence shown here is derived from an EMBL/GenBank/DDBJ whole genome shotgun (WGS) entry which is preliminary data.</text>
</comment>
<dbReference type="PANTHER" id="PTHR26379:SF187">
    <property type="entry name" value="OS07G0655300 PROTEIN"/>
    <property type="match status" value="1"/>
</dbReference>
<dbReference type="Gene3D" id="2.60.210.10">
    <property type="entry name" value="Apoptosis, Tumor Necrosis Factor Receptor Associated Protein 2, Chain A"/>
    <property type="match status" value="1"/>
</dbReference>
<dbReference type="Pfam" id="PF22486">
    <property type="entry name" value="MATH_2"/>
    <property type="match status" value="1"/>
</dbReference>
<sequence>MVSSVTTSAVGGAAETGSHLFKVLGYSVTEGIGIGNWISSDVFTIGGYDWVILFYPDGNTIEDEDFISVFLELKSTDANVKAEFAFSLLQPNGAPTEISYTCPVKTFTATGTNWGYPNFAKRSDFEEYINDDAFIIECTITVVTRLQATTPYGITVPPSNLNQHLIDSPARERGDAADNTFVVKEERFKAHRCLLAARSAVFNGELFGGMRENWMDTITVEDIEAPVFKSMLYFIYSDALTDFEDNNDDCDGEEQDSWSLPQHLLVAADR</sequence>
<evidence type="ECO:0000313" key="5">
    <source>
        <dbReference type="Proteomes" id="UP001151287"/>
    </source>
</evidence>
<dbReference type="PROSITE" id="PS50144">
    <property type="entry name" value="MATH"/>
    <property type="match status" value="1"/>
</dbReference>
<dbReference type="AlphaFoldDB" id="A0A9Q0C9S9"/>